<feature type="transmembrane region" description="Helical" evidence="8">
    <location>
        <begin position="310"/>
        <end position="331"/>
    </location>
</feature>
<protein>
    <submittedName>
        <fullName evidence="10">EmrB/QacA family drug resistance transporter</fullName>
    </submittedName>
</protein>
<keyword evidence="5 8" id="KW-0812">Transmembrane</keyword>
<evidence type="ECO:0000313" key="10">
    <source>
        <dbReference type="EMBL" id="BDU78125.1"/>
    </source>
</evidence>
<evidence type="ECO:0000256" key="1">
    <source>
        <dbReference type="ARBA" id="ARBA00004651"/>
    </source>
</evidence>
<comment type="similarity">
    <text evidence="2">Belongs to the major facilitator superfamily. EmrB family.</text>
</comment>
<evidence type="ECO:0000256" key="3">
    <source>
        <dbReference type="ARBA" id="ARBA00022448"/>
    </source>
</evidence>
<dbReference type="Gene3D" id="1.20.1720.10">
    <property type="entry name" value="Multidrug resistance protein D"/>
    <property type="match status" value="1"/>
</dbReference>
<name>A0AA48KEJ3_9BACT</name>
<evidence type="ECO:0000256" key="4">
    <source>
        <dbReference type="ARBA" id="ARBA00022475"/>
    </source>
</evidence>
<evidence type="ECO:0000256" key="5">
    <source>
        <dbReference type="ARBA" id="ARBA00022692"/>
    </source>
</evidence>
<keyword evidence="3" id="KW-0813">Transport</keyword>
<feature type="transmembrane region" description="Helical" evidence="8">
    <location>
        <begin position="493"/>
        <end position="510"/>
    </location>
</feature>
<dbReference type="PROSITE" id="PS50850">
    <property type="entry name" value="MFS"/>
    <property type="match status" value="1"/>
</dbReference>
<feature type="domain" description="Major facilitator superfamily (MFS) profile" evidence="9">
    <location>
        <begin position="19"/>
        <end position="516"/>
    </location>
</feature>
<feature type="transmembrane region" description="Helical" evidence="8">
    <location>
        <begin position="144"/>
        <end position="165"/>
    </location>
</feature>
<keyword evidence="4" id="KW-1003">Cell membrane</keyword>
<dbReference type="Gene3D" id="1.20.1250.20">
    <property type="entry name" value="MFS general substrate transporter like domains"/>
    <property type="match status" value="1"/>
</dbReference>
<feature type="transmembrane region" description="Helical" evidence="8">
    <location>
        <begin position="338"/>
        <end position="359"/>
    </location>
</feature>
<comment type="subcellular location">
    <subcellularLocation>
        <location evidence="1">Cell membrane</location>
        <topology evidence="1">Multi-pass membrane protein</topology>
    </subcellularLocation>
</comment>
<dbReference type="AlphaFoldDB" id="A0AA48KEJ3"/>
<dbReference type="Pfam" id="PF07690">
    <property type="entry name" value="MFS_1"/>
    <property type="match status" value="1"/>
</dbReference>
<dbReference type="InterPro" id="IPR011701">
    <property type="entry name" value="MFS"/>
</dbReference>
<dbReference type="KEGG" id="msea:METESE_30830"/>
<evidence type="ECO:0000256" key="6">
    <source>
        <dbReference type="ARBA" id="ARBA00022989"/>
    </source>
</evidence>
<dbReference type="RefSeq" id="WP_243329533.1">
    <property type="nucleotide sequence ID" value="NZ_AP027081.1"/>
</dbReference>
<keyword evidence="11" id="KW-1185">Reference proteome</keyword>
<feature type="transmembrane region" description="Helical" evidence="8">
    <location>
        <begin position="279"/>
        <end position="304"/>
    </location>
</feature>
<reference evidence="10" key="1">
    <citation type="journal article" date="2023" name="Int. J. Syst. Evol. Microbiol.">
        <title>Mesoterricola silvestris gen. nov., sp. nov., Mesoterricola sediminis sp. nov., Geothrix oryzae sp. nov., Geothrix edaphica sp. nov., Geothrix rubra sp. nov., and Geothrix limicola sp. nov., six novel members of Acidobacteriota isolated from soils.</title>
        <authorList>
            <person name="Itoh H."/>
            <person name="Sugisawa Y."/>
            <person name="Mise K."/>
            <person name="Xu Z."/>
            <person name="Kuniyasu M."/>
            <person name="Ushijima N."/>
            <person name="Kawano K."/>
            <person name="Kobayashi E."/>
            <person name="Shiratori Y."/>
            <person name="Masuda Y."/>
            <person name="Senoo K."/>
        </authorList>
    </citation>
    <scope>NUCLEOTIDE SEQUENCE</scope>
    <source>
        <strain evidence="10">W786</strain>
    </source>
</reference>
<proteinExistence type="inferred from homology"/>
<accession>A0AA48KEJ3</accession>
<feature type="transmembrane region" description="Helical" evidence="8">
    <location>
        <begin position="85"/>
        <end position="108"/>
    </location>
</feature>
<dbReference type="Proteomes" id="UP001228113">
    <property type="component" value="Chromosome"/>
</dbReference>
<dbReference type="PANTHER" id="PTHR42718">
    <property type="entry name" value="MAJOR FACILITATOR SUPERFAMILY MULTIDRUG TRANSPORTER MFSC"/>
    <property type="match status" value="1"/>
</dbReference>
<dbReference type="InterPro" id="IPR036259">
    <property type="entry name" value="MFS_trans_sf"/>
</dbReference>
<dbReference type="InterPro" id="IPR020846">
    <property type="entry name" value="MFS_dom"/>
</dbReference>
<evidence type="ECO:0000256" key="2">
    <source>
        <dbReference type="ARBA" id="ARBA00008537"/>
    </source>
</evidence>
<dbReference type="NCBIfam" id="TIGR00711">
    <property type="entry name" value="efflux_EmrB"/>
    <property type="match status" value="1"/>
</dbReference>
<keyword evidence="7 8" id="KW-0472">Membrane</keyword>
<dbReference type="EMBL" id="AP027081">
    <property type="protein sequence ID" value="BDU78125.1"/>
    <property type="molecule type" value="Genomic_DNA"/>
</dbReference>
<dbReference type="InterPro" id="IPR004638">
    <property type="entry name" value="EmrB-like"/>
</dbReference>
<feature type="transmembrane region" description="Helical" evidence="8">
    <location>
        <begin position="237"/>
        <end position="258"/>
    </location>
</feature>
<dbReference type="GO" id="GO:0005886">
    <property type="term" value="C:plasma membrane"/>
    <property type="evidence" value="ECO:0007669"/>
    <property type="project" value="UniProtKB-SubCell"/>
</dbReference>
<dbReference type="CDD" id="cd17503">
    <property type="entry name" value="MFS_LmrB_MDR_like"/>
    <property type="match status" value="1"/>
</dbReference>
<keyword evidence="6 8" id="KW-1133">Transmembrane helix</keyword>
<evidence type="ECO:0000313" key="11">
    <source>
        <dbReference type="Proteomes" id="UP001228113"/>
    </source>
</evidence>
<evidence type="ECO:0000259" key="9">
    <source>
        <dbReference type="PROSITE" id="PS50850"/>
    </source>
</evidence>
<organism evidence="10 11">
    <name type="scientific">Mesoterricola sediminis</name>
    <dbReference type="NCBI Taxonomy" id="2927980"/>
    <lineage>
        <taxon>Bacteria</taxon>
        <taxon>Pseudomonadati</taxon>
        <taxon>Acidobacteriota</taxon>
        <taxon>Holophagae</taxon>
        <taxon>Holophagales</taxon>
        <taxon>Holophagaceae</taxon>
        <taxon>Mesoterricola</taxon>
    </lineage>
</organism>
<dbReference type="GO" id="GO:0022857">
    <property type="term" value="F:transmembrane transporter activity"/>
    <property type="evidence" value="ECO:0007669"/>
    <property type="project" value="InterPro"/>
</dbReference>
<sequence length="525" mass="56751">MNGTLSLAAKHGPSYKWLVGITCMLGTFMEVLDTSVANVALPHIQGNFAAGTDEITWVITSYLVANAIVLPITGWLANQFGRKRFYLVCLAVFTLASLASGLAPTLWFLILMRVIQGLAGGAMVPMSQAITLDAFPEEEKGYGAALYGMGAICGPIAGPLLGGWLTDNWSWPWIFYINIPAGLIAFYMAYTLIEDPPYLEKPEGRVDWQSLVFIAVGLGCLEVFLNRGDRYDWFESTFIQVFAGTAFLGLALFIWRSFTAENPLVDLRVFKLREFSSGMILIFLASFGMYGAFVCLPLFVQTLLNYTPTWAGIILAPAGVASIVAMGLAGASAGRVDVRILVGTGFAALIISMWMLTHLSLGVGISWMIIAWIFQGFGLGLVLVPLATETIIRVPPKLIGVSSGMFNLLRNEGGSVGIAICTTILTQRAQFHHARLAEWITPYNPVAQHGLVAMTAGLYPRAGMDPLTTGKLSVGLVGGEVTRQAFVMSFNDVFAFIVLVFVVAVPFVLFCKSPGKRQAGAVMVH</sequence>
<evidence type="ECO:0000256" key="8">
    <source>
        <dbReference type="SAM" id="Phobius"/>
    </source>
</evidence>
<dbReference type="SUPFAM" id="SSF103473">
    <property type="entry name" value="MFS general substrate transporter"/>
    <property type="match status" value="1"/>
</dbReference>
<evidence type="ECO:0000256" key="7">
    <source>
        <dbReference type="ARBA" id="ARBA00023136"/>
    </source>
</evidence>
<feature type="transmembrane region" description="Helical" evidence="8">
    <location>
        <begin position="365"/>
        <end position="387"/>
    </location>
</feature>
<dbReference type="PANTHER" id="PTHR42718:SF9">
    <property type="entry name" value="MAJOR FACILITATOR SUPERFAMILY MULTIDRUG TRANSPORTER MFSC"/>
    <property type="match status" value="1"/>
</dbReference>
<feature type="transmembrane region" description="Helical" evidence="8">
    <location>
        <begin position="171"/>
        <end position="193"/>
    </location>
</feature>
<feature type="transmembrane region" description="Helical" evidence="8">
    <location>
        <begin position="55"/>
        <end position="78"/>
    </location>
</feature>
<gene>
    <name evidence="10" type="ORF">METESE_30830</name>
</gene>